<keyword evidence="4" id="KW-1185">Reference proteome</keyword>
<dbReference type="SUPFAM" id="SSF56112">
    <property type="entry name" value="Protein kinase-like (PK-like)"/>
    <property type="match status" value="1"/>
</dbReference>
<dbReference type="GO" id="GO:0009088">
    <property type="term" value="P:threonine biosynthetic process"/>
    <property type="evidence" value="ECO:0007669"/>
    <property type="project" value="TreeGrafter"/>
</dbReference>
<dbReference type="Proteomes" id="UP000294937">
    <property type="component" value="Unassembled WGS sequence"/>
</dbReference>
<feature type="domain" description="Aminoglycoside phosphotransferase" evidence="2">
    <location>
        <begin position="25"/>
        <end position="257"/>
    </location>
</feature>
<accession>A0A4R3L185</accession>
<dbReference type="PANTHER" id="PTHR21064:SF6">
    <property type="entry name" value="AMINOGLYCOSIDE PHOSPHOTRANSFERASE DOMAIN-CONTAINING PROTEIN"/>
    <property type="match status" value="1"/>
</dbReference>
<protein>
    <submittedName>
        <fullName evidence="3">Ser/Thr protein kinase RdoA (MazF antagonist)</fullName>
    </submittedName>
</protein>
<dbReference type="InterPro" id="IPR002575">
    <property type="entry name" value="Aminoglycoside_PTrfase"/>
</dbReference>
<dbReference type="Pfam" id="PF01636">
    <property type="entry name" value="APH"/>
    <property type="match status" value="1"/>
</dbReference>
<dbReference type="InterPro" id="IPR011009">
    <property type="entry name" value="Kinase-like_dom_sf"/>
</dbReference>
<keyword evidence="3" id="KW-0808">Transferase</keyword>
<gene>
    <name evidence="3" type="ORF">EDD58_108142</name>
</gene>
<dbReference type="GO" id="GO:0004413">
    <property type="term" value="F:homoserine kinase activity"/>
    <property type="evidence" value="ECO:0007669"/>
    <property type="project" value="TreeGrafter"/>
</dbReference>
<dbReference type="RefSeq" id="WP_131926107.1">
    <property type="nucleotide sequence ID" value="NZ_SMAG01000008.1"/>
</dbReference>
<evidence type="ECO:0000313" key="3">
    <source>
        <dbReference type="EMBL" id="TCS93311.1"/>
    </source>
</evidence>
<dbReference type="PANTHER" id="PTHR21064">
    <property type="entry name" value="AMINOGLYCOSIDE PHOSPHOTRANSFERASE DOMAIN-CONTAINING PROTEIN-RELATED"/>
    <property type="match status" value="1"/>
</dbReference>
<evidence type="ECO:0000313" key="4">
    <source>
        <dbReference type="Proteomes" id="UP000294937"/>
    </source>
</evidence>
<comment type="similarity">
    <text evidence="1">Belongs to the pseudomonas-type ThrB family.</text>
</comment>
<comment type="caution">
    <text evidence="3">The sequence shown here is derived from an EMBL/GenBank/DDBJ whole genome shotgun (WGS) entry which is preliminary data.</text>
</comment>
<evidence type="ECO:0000259" key="2">
    <source>
        <dbReference type="Pfam" id="PF01636"/>
    </source>
</evidence>
<sequence length="310" mass="36939">MWKTETVNEACRKFKGMTRSLKFIGGFHQNIYEFERDGEVCVLQLTPLAKKDREVVDAELKWVSFLRSAGISIPKQVLSTRGQSVENIIKLPIPCCVISFQKANGKPISPQDPGIWNGNLFRRWGQLMGKMHALSRSYQHHEQLPPYEEWDEGEIFHRDLSFFEPKIYEKFIYYLDQIRRLPQTERSYGLIHNDLRYRNMMLQSSGELTLLNFNHVKYHWYTYDIAIALFDALETVTDEHKNEFKERFLTHFMDGYQTEYSLEADWREQVELFLKYRLVFSYLYQVSFYVDQFDSNTKERLSGLREQLSV</sequence>
<keyword evidence="3" id="KW-0418">Kinase</keyword>
<dbReference type="AlphaFoldDB" id="A0A4R3L185"/>
<dbReference type="InterPro" id="IPR050249">
    <property type="entry name" value="Pseudomonas-type_ThrB"/>
</dbReference>
<reference evidence="3 4" key="1">
    <citation type="submission" date="2019-03" db="EMBL/GenBank/DDBJ databases">
        <title>Genomic Encyclopedia of Type Strains, Phase IV (KMG-IV): sequencing the most valuable type-strain genomes for metagenomic binning, comparative biology and taxonomic classification.</title>
        <authorList>
            <person name="Goeker M."/>
        </authorList>
    </citation>
    <scope>NUCLEOTIDE SEQUENCE [LARGE SCALE GENOMIC DNA]</scope>
    <source>
        <strain evidence="3 4">DSM 45707</strain>
    </source>
</reference>
<evidence type="ECO:0000256" key="1">
    <source>
        <dbReference type="ARBA" id="ARBA00038240"/>
    </source>
</evidence>
<dbReference type="OrthoDB" id="4030632at2"/>
<organism evidence="3 4">
    <name type="scientific">Hazenella coriacea</name>
    <dbReference type="NCBI Taxonomy" id="1179467"/>
    <lineage>
        <taxon>Bacteria</taxon>
        <taxon>Bacillati</taxon>
        <taxon>Bacillota</taxon>
        <taxon>Bacilli</taxon>
        <taxon>Bacillales</taxon>
        <taxon>Thermoactinomycetaceae</taxon>
        <taxon>Hazenella</taxon>
    </lineage>
</organism>
<dbReference type="Gene3D" id="3.90.1200.10">
    <property type="match status" value="1"/>
</dbReference>
<name>A0A4R3L185_9BACL</name>
<proteinExistence type="inferred from homology"/>
<dbReference type="EMBL" id="SMAG01000008">
    <property type="protein sequence ID" value="TCS93311.1"/>
    <property type="molecule type" value="Genomic_DNA"/>
</dbReference>